<feature type="compositionally biased region" description="Polar residues" evidence="1">
    <location>
        <begin position="16"/>
        <end position="28"/>
    </location>
</feature>
<accession>A0A4Y2FND5</accession>
<keyword evidence="3" id="KW-1185">Reference proteome</keyword>
<sequence>MHHHHHHYKQMTMDTNQAWEQSSPIRSSTTHHKHGHPSSSVDVITKAIPLMDITTVNHHAHHHGHHSRPSSWASIRSPIIMASSPRTSSWSPSCPYPTHPDIIMVPSSSKHHSRTSLNGIHHHHDHDS</sequence>
<evidence type="ECO:0000313" key="2">
    <source>
        <dbReference type="EMBL" id="GBM42005.1"/>
    </source>
</evidence>
<evidence type="ECO:0000313" key="3">
    <source>
        <dbReference type="Proteomes" id="UP000499080"/>
    </source>
</evidence>
<organism evidence="2 3">
    <name type="scientific">Araneus ventricosus</name>
    <name type="common">Orbweaver spider</name>
    <name type="synonym">Epeira ventricosa</name>
    <dbReference type="NCBI Taxonomy" id="182803"/>
    <lineage>
        <taxon>Eukaryota</taxon>
        <taxon>Metazoa</taxon>
        <taxon>Ecdysozoa</taxon>
        <taxon>Arthropoda</taxon>
        <taxon>Chelicerata</taxon>
        <taxon>Arachnida</taxon>
        <taxon>Araneae</taxon>
        <taxon>Araneomorphae</taxon>
        <taxon>Entelegynae</taxon>
        <taxon>Araneoidea</taxon>
        <taxon>Araneidae</taxon>
        <taxon>Araneus</taxon>
    </lineage>
</organism>
<feature type="region of interest" description="Disordered" evidence="1">
    <location>
        <begin position="16"/>
        <end position="40"/>
    </location>
</feature>
<feature type="region of interest" description="Disordered" evidence="1">
    <location>
        <begin position="106"/>
        <end position="128"/>
    </location>
</feature>
<dbReference type="Proteomes" id="UP000499080">
    <property type="component" value="Unassembled WGS sequence"/>
</dbReference>
<name>A0A4Y2FND5_ARAVE</name>
<comment type="caution">
    <text evidence="2">The sequence shown here is derived from an EMBL/GenBank/DDBJ whole genome shotgun (WGS) entry which is preliminary data.</text>
</comment>
<reference evidence="2 3" key="1">
    <citation type="journal article" date="2019" name="Sci. Rep.">
        <title>Orb-weaving spider Araneus ventricosus genome elucidates the spidroin gene catalogue.</title>
        <authorList>
            <person name="Kono N."/>
            <person name="Nakamura H."/>
            <person name="Ohtoshi R."/>
            <person name="Moran D.A.P."/>
            <person name="Shinohara A."/>
            <person name="Yoshida Y."/>
            <person name="Fujiwara M."/>
            <person name="Mori M."/>
            <person name="Tomita M."/>
            <person name="Arakawa K."/>
        </authorList>
    </citation>
    <scope>NUCLEOTIDE SEQUENCE [LARGE SCALE GENOMIC DNA]</scope>
</reference>
<dbReference type="AlphaFoldDB" id="A0A4Y2FND5"/>
<gene>
    <name evidence="2" type="ORF">AVEN_137552_1</name>
</gene>
<feature type="compositionally biased region" description="Basic residues" evidence="1">
    <location>
        <begin position="109"/>
        <end position="128"/>
    </location>
</feature>
<dbReference type="EMBL" id="BGPR01000982">
    <property type="protein sequence ID" value="GBM42005.1"/>
    <property type="molecule type" value="Genomic_DNA"/>
</dbReference>
<evidence type="ECO:0000256" key="1">
    <source>
        <dbReference type="SAM" id="MobiDB-lite"/>
    </source>
</evidence>
<proteinExistence type="predicted"/>
<protein>
    <submittedName>
        <fullName evidence="2">Uncharacterized protein</fullName>
    </submittedName>
</protein>